<dbReference type="SUPFAM" id="SSF53323">
    <property type="entry name" value="Pyruvate-ferredoxin oxidoreductase, PFOR, domain III"/>
    <property type="match status" value="1"/>
</dbReference>
<dbReference type="InterPro" id="IPR019752">
    <property type="entry name" value="Pyrv/ketoisovalerate_OxRed_cat"/>
</dbReference>
<gene>
    <name evidence="3" type="ORF">GTA51_15010</name>
</gene>
<dbReference type="Pfam" id="PF01558">
    <property type="entry name" value="POR"/>
    <property type="match status" value="1"/>
</dbReference>
<dbReference type="EMBL" id="WVUD01000032">
    <property type="protein sequence ID" value="MYL84433.1"/>
    <property type="molecule type" value="Genomic_DNA"/>
</dbReference>
<dbReference type="Proteomes" id="UP000482487">
    <property type="component" value="Unassembled WGS sequence"/>
</dbReference>
<dbReference type="Gene3D" id="3.40.920.10">
    <property type="entry name" value="Pyruvate-ferredoxin oxidoreductase, PFOR, domain III"/>
    <property type="match status" value="1"/>
</dbReference>
<sequence length="225" mass="24003">MAERNGNGGGNGNGNGQTLARYEIRLSGLGGQGILTMGKLLGQALALGHGYYVTQTQSYGPEARGGASRSDLVVSSEPISYPKTEYLDLLVALSQEAAASYYSYLKPRGTLLVDSELVRQSPTNVFLGLPFTRLAREKVGVAQATNVVALGAVAYLLPFARIEAMRKSLKTALPEKIRDANVKALNLGYQEAKKHFGQPITLPDPAGEGESNGVRMDLTDIMAED</sequence>
<dbReference type="AlphaFoldDB" id="A0A7C9MMB0"/>
<name>A0A7C9MMB0_9BACT</name>
<feature type="domain" description="Pyruvate/ketoisovalerate oxidoreductase catalytic" evidence="2">
    <location>
        <begin position="30"/>
        <end position="190"/>
    </location>
</feature>
<organism evidence="3 4">
    <name type="scientific">Solidesulfovibrio aerotolerans</name>
    <dbReference type="NCBI Taxonomy" id="295255"/>
    <lineage>
        <taxon>Bacteria</taxon>
        <taxon>Pseudomonadati</taxon>
        <taxon>Thermodesulfobacteriota</taxon>
        <taxon>Desulfovibrionia</taxon>
        <taxon>Desulfovibrionales</taxon>
        <taxon>Desulfovibrionaceae</taxon>
        <taxon>Solidesulfovibrio</taxon>
    </lineage>
</organism>
<keyword evidence="3" id="KW-0670">Pyruvate</keyword>
<keyword evidence="1" id="KW-0560">Oxidoreductase</keyword>
<evidence type="ECO:0000256" key="1">
    <source>
        <dbReference type="ARBA" id="ARBA00023002"/>
    </source>
</evidence>
<dbReference type="PANTHER" id="PTHR42730:SF1">
    <property type="entry name" value="2-OXOGLUTARATE SYNTHASE SUBUNIT KORC"/>
    <property type="match status" value="1"/>
</dbReference>
<evidence type="ECO:0000259" key="2">
    <source>
        <dbReference type="Pfam" id="PF01558"/>
    </source>
</evidence>
<comment type="caution">
    <text evidence="3">The sequence shown here is derived from an EMBL/GenBank/DDBJ whole genome shotgun (WGS) entry which is preliminary data.</text>
</comment>
<dbReference type="RefSeq" id="WP_160962506.1">
    <property type="nucleotide sequence ID" value="NZ_WVUD01000032.1"/>
</dbReference>
<evidence type="ECO:0000313" key="3">
    <source>
        <dbReference type="EMBL" id="MYL84433.1"/>
    </source>
</evidence>
<dbReference type="GO" id="GO:0016903">
    <property type="term" value="F:oxidoreductase activity, acting on the aldehyde or oxo group of donors"/>
    <property type="evidence" value="ECO:0007669"/>
    <property type="project" value="InterPro"/>
</dbReference>
<dbReference type="InterPro" id="IPR002869">
    <property type="entry name" value="Pyrv_flavodox_OxRed_cen"/>
</dbReference>
<accession>A0A7C9MMB0</accession>
<evidence type="ECO:0000313" key="4">
    <source>
        <dbReference type="Proteomes" id="UP000482487"/>
    </source>
</evidence>
<proteinExistence type="predicted"/>
<dbReference type="OrthoDB" id="9789125at2"/>
<keyword evidence="4" id="KW-1185">Reference proteome</keyword>
<dbReference type="InterPro" id="IPR052554">
    <property type="entry name" value="2-oxoglutarate_synth_KorC"/>
</dbReference>
<dbReference type="PANTHER" id="PTHR42730">
    <property type="entry name" value="2-OXOGLUTARATE SYNTHASE SUBUNIT KORC"/>
    <property type="match status" value="1"/>
</dbReference>
<protein>
    <submittedName>
        <fullName evidence="3">Pyruvate ferredoxin oxidoreductase</fullName>
    </submittedName>
</protein>
<reference evidence="3 4" key="1">
    <citation type="submission" date="2020-01" db="EMBL/GenBank/DDBJ databases">
        <title>Genome sequence of Desulfovibrio aerotolerans DSM 16695(T).</title>
        <authorList>
            <person name="Karnachuk O."/>
            <person name="Avakyan M."/>
            <person name="Mardanov A."/>
            <person name="Kadnikov V."/>
            <person name="Ravin N."/>
        </authorList>
    </citation>
    <scope>NUCLEOTIDE SEQUENCE [LARGE SCALE GENOMIC DNA]</scope>
    <source>
        <strain evidence="3 4">DSM 16695</strain>
    </source>
</reference>